<dbReference type="Gene3D" id="2.70.150.10">
    <property type="entry name" value="Calcium-transporting ATPase, cytoplasmic transduction domain A"/>
    <property type="match status" value="1"/>
</dbReference>
<dbReference type="RefSeq" id="XP_013242273.1">
    <property type="nucleotide sequence ID" value="XM_013386819.1"/>
</dbReference>
<dbReference type="InterPro" id="IPR023298">
    <property type="entry name" value="ATPase_P-typ_TM_dom_sf"/>
</dbReference>
<accession>A0A066VNP0</accession>
<name>A0A066VNP0_TILAU</name>
<comment type="caution">
    <text evidence="11">The sequence shown here is derived from an EMBL/GenBank/DDBJ whole genome shotgun (WGS) entry which is preliminary data.</text>
</comment>
<dbReference type="Gene3D" id="3.40.50.1000">
    <property type="entry name" value="HAD superfamily/HAD-like"/>
    <property type="match status" value="1"/>
</dbReference>
<dbReference type="Pfam" id="PF13246">
    <property type="entry name" value="Cation_ATPase"/>
    <property type="match status" value="1"/>
</dbReference>
<gene>
    <name evidence="11" type="ORF">K437DRAFT_225855</name>
</gene>
<dbReference type="InterPro" id="IPR059000">
    <property type="entry name" value="ATPase_P-type_domA"/>
</dbReference>
<dbReference type="PRINTS" id="PR00121">
    <property type="entry name" value="NAKATPASE"/>
</dbReference>
<dbReference type="PROSITE" id="PS00154">
    <property type="entry name" value="ATPASE_E1_E2"/>
    <property type="match status" value="1"/>
</dbReference>
<dbReference type="SUPFAM" id="SSF81665">
    <property type="entry name" value="Calcium ATPase, transmembrane domain M"/>
    <property type="match status" value="1"/>
</dbReference>
<dbReference type="PRINTS" id="PR00119">
    <property type="entry name" value="CATATPASE"/>
</dbReference>
<dbReference type="HOGENOM" id="CLU_002360_4_1_1"/>
<feature type="transmembrane region" description="Helical" evidence="9">
    <location>
        <begin position="865"/>
        <end position="895"/>
    </location>
</feature>
<feature type="domain" description="Cation-transporting P-type ATPase N-terminal" evidence="10">
    <location>
        <begin position="71"/>
        <end position="144"/>
    </location>
</feature>
<keyword evidence="2" id="KW-1003">Cell membrane</keyword>
<keyword evidence="6" id="KW-1278">Translocase</keyword>
<keyword evidence="4" id="KW-0547">Nucleotide-binding</keyword>
<dbReference type="Pfam" id="PF00122">
    <property type="entry name" value="E1-E2_ATPase"/>
    <property type="match status" value="1"/>
</dbReference>
<feature type="transmembrane region" description="Helical" evidence="9">
    <location>
        <begin position="318"/>
        <end position="340"/>
    </location>
</feature>
<dbReference type="SFLD" id="SFLDG00002">
    <property type="entry name" value="C1.7:_P-type_atpase_like"/>
    <property type="match status" value="1"/>
</dbReference>
<evidence type="ECO:0000256" key="9">
    <source>
        <dbReference type="SAM" id="Phobius"/>
    </source>
</evidence>
<dbReference type="SUPFAM" id="SSF81653">
    <property type="entry name" value="Calcium ATPase, transduction domain A"/>
    <property type="match status" value="1"/>
</dbReference>
<evidence type="ECO:0000313" key="12">
    <source>
        <dbReference type="Proteomes" id="UP000027361"/>
    </source>
</evidence>
<dbReference type="OMA" id="MFFLYMW"/>
<dbReference type="Pfam" id="PF00689">
    <property type="entry name" value="Cation_ATPase_C"/>
    <property type="match status" value="1"/>
</dbReference>
<keyword evidence="5" id="KW-0067">ATP-binding</keyword>
<dbReference type="GO" id="GO:0005524">
    <property type="term" value="F:ATP binding"/>
    <property type="evidence" value="ECO:0007669"/>
    <property type="project" value="UniProtKB-KW"/>
</dbReference>
<dbReference type="InterPro" id="IPR006068">
    <property type="entry name" value="ATPase_P-typ_cation-transptr_C"/>
</dbReference>
<feature type="transmembrane region" description="Helical" evidence="9">
    <location>
        <begin position="929"/>
        <end position="948"/>
    </location>
</feature>
<dbReference type="SUPFAM" id="SSF56784">
    <property type="entry name" value="HAD-like"/>
    <property type="match status" value="1"/>
</dbReference>
<protein>
    <submittedName>
        <fullName evidence="11">K, P-type ATPase</fullName>
    </submittedName>
</protein>
<dbReference type="OrthoDB" id="158672at2759"/>
<keyword evidence="7 9" id="KW-1133">Transmembrane helix</keyword>
<dbReference type="InterPro" id="IPR001757">
    <property type="entry name" value="P_typ_ATPase"/>
</dbReference>
<feature type="transmembrane region" description="Helical" evidence="9">
    <location>
        <begin position="153"/>
        <end position="172"/>
    </location>
</feature>
<dbReference type="EMBL" id="JMSN01000064">
    <property type="protein sequence ID" value="KDN43106.1"/>
    <property type="molecule type" value="Genomic_DNA"/>
</dbReference>
<dbReference type="GO" id="GO:0016887">
    <property type="term" value="F:ATP hydrolysis activity"/>
    <property type="evidence" value="ECO:0007669"/>
    <property type="project" value="InterPro"/>
</dbReference>
<dbReference type="GO" id="GO:0005886">
    <property type="term" value="C:plasma membrane"/>
    <property type="evidence" value="ECO:0007669"/>
    <property type="project" value="UniProtKB-SubCell"/>
</dbReference>
<keyword evidence="12" id="KW-1185">Reference proteome</keyword>
<evidence type="ECO:0000256" key="7">
    <source>
        <dbReference type="ARBA" id="ARBA00022989"/>
    </source>
</evidence>
<keyword evidence="8 9" id="KW-0472">Membrane</keyword>
<dbReference type="SMART" id="SM00831">
    <property type="entry name" value="Cation_ATPase_N"/>
    <property type="match status" value="1"/>
</dbReference>
<feature type="transmembrane region" description="Helical" evidence="9">
    <location>
        <begin position="969"/>
        <end position="987"/>
    </location>
</feature>
<dbReference type="PANTHER" id="PTHR43294:SF21">
    <property type="entry name" value="CATION TRANSPORTING ATPASE"/>
    <property type="match status" value="1"/>
</dbReference>
<dbReference type="PANTHER" id="PTHR43294">
    <property type="entry name" value="SODIUM/POTASSIUM-TRANSPORTING ATPASE SUBUNIT ALPHA"/>
    <property type="match status" value="1"/>
</dbReference>
<dbReference type="STRING" id="1037660.A0A066VNP0"/>
<feature type="transmembrane region" description="Helical" evidence="9">
    <location>
        <begin position="120"/>
        <end position="141"/>
    </location>
</feature>
<dbReference type="InterPro" id="IPR018303">
    <property type="entry name" value="ATPase_P-typ_P_site"/>
</dbReference>
<dbReference type="SFLD" id="SFLDS00003">
    <property type="entry name" value="Haloacid_Dehalogenase"/>
    <property type="match status" value="1"/>
</dbReference>
<organism evidence="11 12">
    <name type="scientific">Tilletiaria anomala (strain ATCC 24038 / CBS 436.72 / UBC 951)</name>
    <dbReference type="NCBI Taxonomy" id="1037660"/>
    <lineage>
        <taxon>Eukaryota</taxon>
        <taxon>Fungi</taxon>
        <taxon>Dikarya</taxon>
        <taxon>Basidiomycota</taxon>
        <taxon>Ustilaginomycotina</taxon>
        <taxon>Exobasidiomycetes</taxon>
        <taxon>Georgefischeriales</taxon>
        <taxon>Tilletiariaceae</taxon>
        <taxon>Tilletiaria</taxon>
    </lineage>
</organism>
<comment type="subcellular location">
    <subcellularLocation>
        <location evidence="1">Cell membrane</location>
        <topology evidence="1">Multi-pass membrane protein</topology>
    </subcellularLocation>
</comment>
<feature type="transmembrane region" description="Helical" evidence="9">
    <location>
        <begin position="999"/>
        <end position="1019"/>
    </location>
</feature>
<dbReference type="InterPro" id="IPR008250">
    <property type="entry name" value="ATPase_P-typ_transduc_dom_A_sf"/>
</dbReference>
<dbReference type="GO" id="GO:0005391">
    <property type="term" value="F:P-type sodium:potassium-exchanging transporter activity"/>
    <property type="evidence" value="ECO:0007669"/>
    <property type="project" value="TreeGrafter"/>
</dbReference>
<sequence>MRSTAGGGLQRSTTRASQHAAIPIGFRTLSIQVEETQDAQRRKFAAVSAKQGKRKDAEPGAADAEYFSTLDYHTLPAKQVYDGLNVHPDHGLDGAAVSRRLQRDGPNTLVAKRPNYLIKLAKYVFGGFCSILWVGVVIFFISWRPLGDPNPQAYNLALAILVILVIILQAIFNAGQDWSTARVMNSIKSLLPADAVVIRDGQKQTIKASELVAGDLVVLTQGVRVPADIRLLAVSDDLSFDRAILTGESEEVAGTVETDEKSFLEAKNIAFLGSHVASGSGTGVVVLTGPRSVMGRINKLTNTGVTKKTSLQREIDRFVLIIIGLTVTLVIIMLVFWLAYLRREHAGFLNVVGILTNLMSLVVAFIPEGMPIGVALTLSLIARRMRDQRVLPKSLSTVETLGCITMLLSDKTGTLTENKMTVTTIYCGGEMFDASLPADDAHKSSAAYASFERAMVLCNDAFFETKAGDEGDEEEKAEAAIVVAKGNATDCAVLYYASQSADYDRIAERYERRFQIPFNSKNKFMMTAHVDASVADVSKRGQTVVLFKGAPDILLAKCAVPDDVRQAIEAAQESMSAQGQRVILLAEKPATDDSWPSEQDTAALRDLVFLGLIGIVDPPRSDIPHTVSEVRRAGCRFAMVTGDFVTTATAIARQCGIVTTTSVSRLASIPADVDVDAPGGFELPHALTIEGKEIPAITQAQWDVITRVEELVFARTTPEQKLAILREFKDREYIVAMTGDGTNDSPALKAADVGIAILGGSDVAIEAADLVLMGDFSSIIPAMRQGRVCFQNLQKVIVYLLPAGSWSEDWPVVFNVFFGVPLALSSFLMIIICCFTDLASCLTLIMEQEEFDLLSLPPRSRKDHLVNLAIYGQAYFFIGTMFTLCAHSMFFLYMWQEARIPPHALFFAYEKYGDGFYGYTADQLTAFNATGQCCYFVCLVIMQMFHLLSVRNKKLSILQADPIRPARRNLWIFLGIFISLGIAIFVVEVPGIQTLFGTASIPIRFWLMPIPLGLGVLIVDEVRKLLVRTFPKGPIARIAW</sequence>
<evidence type="ECO:0000256" key="1">
    <source>
        <dbReference type="ARBA" id="ARBA00004651"/>
    </source>
</evidence>
<dbReference type="Pfam" id="PF00690">
    <property type="entry name" value="Cation_ATPase_N"/>
    <property type="match status" value="1"/>
</dbReference>
<evidence type="ECO:0000256" key="6">
    <source>
        <dbReference type="ARBA" id="ARBA00022967"/>
    </source>
</evidence>
<dbReference type="Gene3D" id="3.40.1110.10">
    <property type="entry name" value="Calcium-transporting ATPase, cytoplasmic domain N"/>
    <property type="match status" value="1"/>
</dbReference>
<reference evidence="11 12" key="1">
    <citation type="submission" date="2014-05" db="EMBL/GenBank/DDBJ databases">
        <title>Draft genome sequence of a rare smut relative, Tilletiaria anomala UBC 951.</title>
        <authorList>
            <consortium name="DOE Joint Genome Institute"/>
            <person name="Toome M."/>
            <person name="Kuo A."/>
            <person name="Henrissat B."/>
            <person name="Lipzen A."/>
            <person name="Tritt A."/>
            <person name="Yoshinaga Y."/>
            <person name="Zane M."/>
            <person name="Barry K."/>
            <person name="Grigoriev I.V."/>
            <person name="Spatafora J.W."/>
            <person name="Aimea M.C."/>
        </authorList>
    </citation>
    <scope>NUCLEOTIDE SEQUENCE [LARGE SCALE GENOMIC DNA]</scope>
    <source>
        <strain evidence="11 12">UBC 951</strain>
    </source>
</reference>
<evidence type="ECO:0000313" key="11">
    <source>
        <dbReference type="EMBL" id="KDN43106.1"/>
    </source>
</evidence>
<evidence type="ECO:0000259" key="10">
    <source>
        <dbReference type="SMART" id="SM00831"/>
    </source>
</evidence>
<dbReference type="InterPro" id="IPR023214">
    <property type="entry name" value="HAD_sf"/>
</dbReference>
<dbReference type="NCBIfam" id="TIGR01494">
    <property type="entry name" value="ATPase_P-type"/>
    <property type="match status" value="2"/>
</dbReference>
<dbReference type="GO" id="GO:0030007">
    <property type="term" value="P:intracellular potassium ion homeostasis"/>
    <property type="evidence" value="ECO:0007669"/>
    <property type="project" value="TreeGrafter"/>
</dbReference>
<dbReference type="GO" id="GO:1990573">
    <property type="term" value="P:potassium ion import across plasma membrane"/>
    <property type="evidence" value="ECO:0007669"/>
    <property type="project" value="TreeGrafter"/>
</dbReference>
<dbReference type="InterPro" id="IPR023299">
    <property type="entry name" value="ATPase_P-typ_cyto_dom_N"/>
</dbReference>
<dbReference type="Proteomes" id="UP000027361">
    <property type="component" value="Unassembled WGS sequence"/>
</dbReference>
<dbReference type="InterPro" id="IPR050510">
    <property type="entry name" value="Cation_transp_ATPase_P-type"/>
</dbReference>
<dbReference type="InterPro" id="IPR036412">
    <property type="entry name" value="HAD-like_sf"/>
</dbReference>
<keyword evidence="3 9" id="KW-0812">Transmembrane</keyword>
<dbReference type="InterPro" id="IPR004014">
    <property type="entry name" value="ATPase_P-typ_cation-transptr_N"/>
</dbReference>
<dbReference type="InParanoid" id="A0A066VNP0"/>
<evidence type="ECO:0000256" key="2">
    <source>
        <dbReference type="ARBA" id="ARBA00022475"/>
    </source>
</evidence>
<dbReference type="Gene3D" id="1.20.1110.10">
    <property type="entry name" value="Calcium-transporting ATPase, transmembrane domain"/>
    <property type="match status" value="1"/>
</dbReference>
<dbReference type="AlphaFoldDB" id="A0A066VNP0"/>
<dbReference type="GO" id="GO:0006883">
    <property type="term" value="P:intracellular sodium ion homeostasis"/>
    <property type="evidence" value="ECO:0007669"/>
    <property type="project" value="TreeGrafter"/>
</dbReference>
<evidence type="ECO:0000256" key="8">
    <source>
        <dbReference type="ARBA" id="ARBA00023136"/>
    </source>
</evidence>
<dbReference type="SUPFAM" id="SSF81660">
    <property type="entry name" value="Metal cation-transporting ATPase, ATP-binding domain N"/>
    <property type="match status" value="1"/>
</dbReference>
<evidence type="ECO:0000256" key="4">
    <source>
        <dbReference type="ARBA" id="ARBA00022741"/>
    </source>
</evidence>
<dbReference type="GO" id="GO:1902600">
    <property type="term" value="P:proton transmembrane transport"/>
    <property type="evidence" value="ECO:0007669"/>
    <property type="project" value="TreeGrafter"/>
</dbReference>
<dbReference type="InterPro" id="IPR044492">
    <property type="entry name" value="P_typ_ATPase_HD_dom"/>
</dbReference>
<dbReference type="GeneID" id="25262543"/>
<dbReference type="SFLD" id="SFLDF00027">
    <property type="entry name" value="p-type_atpase"/>
    <property type="match status" value="1"/>
</dbReference>
<feature type="transmembrane region" description="Helical" evidence="9">
    <location>
        <begin position="360"/>
        <end position="382"/>
    </location>
</feature>
<dbReference type="GO" id="GO:0036376">
    <property type="term" value="P:sodium ion export across plasma membrane"/>
    <property type="evidence" value="ECO:0007669"/>
    <property type="project" value="TreeGrafter"/>
</dbReference>
<proteinExistence type="predicted"/>
<evidence type="ECO:0000256" key="3">
    <source>
        <dbReference type="ARBA" id="ARBA00022692"/>
    </source>
</evidence>
<evidence type="ECO:0000256" key="5">
    <source>
        <dbReference type="ARBA" id="ARBA00022840"/>
    </source>
</evidence>